<dbReference type="InterPro" id="IPR000866">
    <property type="entry name" value="AhpC/TSA"/>
</dbReference>
<dbReference type="Pfam" id="PF00578">
    <property type="entry name" value="AhpC-TSA"/>
    <property type="match status" value="1"/>
</dbReference>
<keyword evidence="2" id="KW-0732">Signal</keyword>
<proteinExistence type="predicted"/>
<dbReference type="CDD" id="cd02966">
    <property type="entry name" value="TlpA_like_family"/>
    <property type="match status" value="1"/>
</dbReference>
<sequence length="173" mass="18904">MRVSPSSAAVLLAALLSAACAGPHANVRAAAKIGQPLAVDGTDLNGRRLDLAEGQGKVRIVDFWATWCEPCKEYFPALDRLYLELGERGFAVYAVAFDEDQAQLPPFLAAVPVHFGIYWDKGGAANASRYEVARLPTTLVVDRRGVIRFVHEGYDATTFADERREVEQLLAEP</sequence>
<dbReference type="SUPFAM" id="SSF52833">
    <property type="entry name" value="Thioredoxin-like"/>
    <property type="match status" value="1"/>
</dbReference>
<dbReference type="InterPro" id="IPR050553">
    <property type="entry name" value="Thioredoxin_ResA/DsbE_sf"/>
</dbReference>
<dbReference type="PROSITE" id="PS00194">
    <property type="entry name" value="THIOREDOXIN_1"/>
    <property type="match status" value="1"/>
</dbReference>
<reference evidence="5" key="1">
    <citation type="journal article" date="2022" name="Int. J. Syst. Evol. Microbiol.">
        <title>Anaeromyxobacter oryzae sp. nov., Anaeromyxobacter diazotrophicus sp. nov. and Anaeromyxobacter paludicola sp. nov., isolated from paddy soils.</title>
        <authorList>
            <person name="Itoh H."/>
            <person name="Xu Z."/>
            <person name="Mise K."/>
            <person name="Masuda Y."/>
            <person name="Ushijima N."/>
            <person name="Hayakawa C."/>
            <person name="Shiratori Y."/>
            <person name="Senoo K."/>
        </authorList>
    </citation>
    <scope>NUCLEOTIDE SEQUENCE [LARGE SCALE GENOMIC DNA]</scope>
    <source>
        <strain evidence="5">Red630</strain>
    </source>
</reference>
<gene>
    <name evidence="4" type="ORF">AMPC_37010</name>
</gene>
<feature type="chain" id="PRO_5047123524" description="Thioredoxin domain-containing protein" evidence="2">
    <location>
        <begin position="22"/>
        <end position="173"/>
    </location>
</feature>
<dbReference type="RefSeq" id="WP_248343093.1">
    <property type="nucleotide sequence ID" value="NZ_AP025592.1"/>
</dbReference>
<dbReference type="PANTHER" id="PTHR42852:SF17">
    <property type="entry name" value="THIOREDOXIN-LIKE PROTEIN HI_1115"/>
    <property type="match status" value="1"/>
</dbReference>
<dbReference type="InterPro" id="IPR036249">
    <property type="entry name" value="Thioredoxin-like_sf"/>
</dbReference>
<name>A0ABN6NEW9_9BACT</name>
<dbReference type="PANTHER" id="PTHR42852">
    <property type="entry name" value="THIOL:DISULFIDE INTERCHANGE PROTEIN DSBE"/>
    <property type="match status" value="1"/>
</dbReference>
<feature type="domain" description="Thioredoxin" evidence="3">
    <location>
        <begin position="28"/>
        <end position="171"/>
    </location>
</feature>
<dbReference type="Proteomes" id="UP001162734">
    <property type="component" value="Chromosome"/>
</dbReference>
<dbReference type="Gene3D" id="3.40.30.10">
    <property type="entry name" value="Glutaredoxin"/>
    <property type="match status" value="1"/>
</dbReference>
<dbReference type="InterPro" id="IPR017937">
    <property type="entry name" value="Thioredoxin_CS"/>
</dbReference>
<dbReference type="EMBL" id="AP025592">
    <property type="protein sequence ID" value="BDG10588.1"/>
    <property type="molecule type" value="Genomic_DNA"/>
</dbReference>
<evidence type="ECO:0000256" key="2">
    <source>
        <dbReference type="SAM" id="SignalP"/>
    </source>
</evidence>
<keyword evidence="5" id="KW-1185">Reference proteome</keyword>
<organism evidence="4 5">
    <name type="scientific">Anaeromyxobacter paludicola</name>
    <dbReference type="NCBI Taxonomy" id="2918171"/>
    <lineage>
        <taxon>Bacteria</taxon>
        <taxon>Pseudomonadati</taxon>
        <taxon>Myxococcota</taxon>
        <taxon>Myxococcia</taxon>
        <taxon>Myxococcales</taxon>
        <taxon>Cystobacterineae</taxon>
        <taxon>Anaeromyxobacteraceae</taxon>
        <taxon>Anaeromyxobacter</taxon>
    </lineage>
</organism>
<dbReference type="InterPro" id="IPR013766">
    <property type="entry name" value="Thioredoxin_domain"/>
</dbReference>
<dbReference type="PROSITE" id="PS51257">
    <property type="entry name" value="PROKAR_LIPOPROTEIN"/>
    <property type="match status" value="1"/>
</dbReference>
<dbReference type="PROSITE" id="PS51352">
    <property type="entry name" value="THIOREDOXIN_2"/>
    <property type="match status" value="1"/>
</dbReference>
<evidence type="ECO:0000313" key="5">
    <source>
        <dbReference type="Proteomes" id="UP001162734"/>
    </source>
</evidence>
<evidence type="ECO:0000313" key="4">
    <source>
        <dbReference type="EMBL" id="BDG10588.1"/>
    </source>
</evidence>
<keyword evidence="1" id="KW-0676">Redox-active center</keyword>
<accession>A0ABN6NEW9</accession>
<evidence type="ECO:0000256" key="1">
    <source>
        <dbReference type="ARBA" id="ARBA00023284"/>
    </source>
</evidence>
<feature type="signal peptide" evidence="2">
    <location>
        <begin position="1"/>
        <end position="21"/>
    </location>
</feature>
<protein>
    <recommendedName>
        <fullName evidence="3">Thioredoxin domain-containing protein</fullName>
    </recommendedName>
</protein>
<evidence type="ECO:0000259" key="3">
    <source>
        <dbReference type="PROSITE" id="PS51352"/>
    </source>
</evidence>